<dbReference type="InterPro" id="IPR032093">
    <property type="entry name" value="PhoD_N"/>
</dbReference>
<dbReference type="Proteomes" id="UP000664303">
    <property type="component" value="Unassembled WGS sequence"/>
</dbReference>
<dbReference type="PANTHER" id="PTHR43606:SF2">
    <property type="entry name" value="ALKALINE PHOSPHATASE FAMILY PROTEIN (AFU_ORTHOLOGUE AFUA_5G03860)"/>
    <property type="match status" value="1"/>
</dbReference>
<dbReference type="InterPro" id="IPR018946">
    <property type="entry name" value="PhoD-like_MPP"/>
</dbReference>
<dbReference type="Gene3D" id="2.60.40.380">
    <property type="entry name" value="Purple acid phosphatase-like, N-terminal"/>
    <property type="match status" value="1"/>
</dbReference>
<evidence type="ECO:0000313" key="5">
    <source>
        <dbReference type="Proteomes" id="UP000664303"/>
    </source>
</evidence>
<dbReference type="InterPro" id="IPR052900">
    <property type="entry name" value="Phospholipid_Metab_Enz"/>
</dbReference>
<feature type="signal peptide" evidence="1">
    <location>
        <begin position="1"/>
        <end position="25"/>
    </location>
</feature>
<accession>A0A939IKM0</accession>
<feature type="domain" description="PhoD-like phosphatase metallophosphatase" evidence="2">
    <location>
        <begin position="145"/>
        <end position="531"/>
    </location>
</feature>
<evidence type="ECO:0000256" key="1">
    <source>
        <dbReference type="SAM" id="SignalP"/>
    </source>
</evidence>
<dbReference type="AlphaFoldDB" id="A0A939IKM0"/>
<dbReference type="Pfam" id="PF09423">
    <property type="entry name" value="PhoD"/>
    <property type="match status" value="1"/>
</dbReference>
<reference evidence="4" key="1">
    <citation type="submission" date="2021-02" db="EMBL/GenBank/DDBJ databases">
        <title>PHA producing bacteria isolated from coastal sediment in Guangdong, Shenzhen.</title>
        <authorList>
            <person name="Zheng W."/>
            <person name="Yu S."/>
            <person name="Huang Y."/>
        </authorList>
    </citation>
    <scope>NUCLEOTIDE SEQUENCE</scope>
    <source>
        <strain evidence="4">TN14-10</strain>
    </source>
</reference>
<dbReference type="RefSeq" id="WP_206562348.1">
    <property type="nucleotide sequence ID" value="NZ_JAFKCZ010000020.1"/>
</dbReference>
<dbReference type="InterPro" id="IPR038607">
    <property type="entry name" value="PhoD-like_sf"/>
</dbReference>
<evidence type="ECO:0000313" key="4">
    <source>
        <dbReference type="EMBL" id="MBN7798899.1"/>
    </source>
</evidence>
<evidence type="ECO:0000259" key="3">
    <source>
        <dbReference type="Pfam" id="PF16655"/>
    </source>
</evidence>
<keyword evidence="1" id="KW-0732">Signal</keyword>
<dbReference type="InterPro" id="IPR029052">
    <property type="entry name" value="Metallo-depent_PP-like"/>
</dbReference>
<feature type="domain" description="Phospholipase D N-terminal" evidence="3">
    <location>
        <begin position="42"/>
        <end position="132"/>
    </location>
</feature>
<gene>
    <name evidence="4" type="ORF">JYP50_20035</name>
</gene>
<proteinExistence type="predicted"/>
<dbReference type="CDD" id="cd07389">
    <property type="entry name" value="MPP_PhoD"/>
    <property type="match status" value="1"/>
</dbReference>
<dbReference type="InterPro" id="IPR006311">
    <property type="entry name" value="TAT_signal"/>
</dbReference>
<dbReference type="Pfam" id="PF16655">
    <property type="entry name" value="PhoD_N"/>
    <property type="match status" value="1"/>
</dbReference>
<keyword evidence="5" id="KW-1185">Reference proteome</keyword>
<dbReference type="PROSITE" id="PS51318">
    <property type="entry name" value="TAT"/>
    <property type="match status" value="1"/>
</dbReference>
<organism evidence="4 5">
    <name type="scientific">Parahaliea mediterranea</name>
    <dbReference type="NCBI Taxonomy" id="651086"/>
    <lineage>
        <taxon>Bacteria</taxon>
        <taxon>Pseudomonadati</taxon>
        <taxon>Pseudomonadota</taxon>
        <taxon>Gammaproteobacteria</taxon>
        <taxon>Cellvibrionales</taxon>
        <taxon>Halieaceae</taxon>
        <taxon>Parahaliea</taxon>
    </lineage>
</organism>
<dbReference type="SUPFAM" id="SSF56300">
    <property type="entry name" value="Metallo-dependent phosphatases"/>
    <property type="match status" value="1"/>
</dbReference>
<feature type="chain" id="PRO_5037023245" evidence="1">
    <location>
        <begin position="26"/>
        <end position="667"/>
    </location>
</feature>
<comment type="caution">
    <text evidence="4">The sequence shown here is derived from an EMBL/GenBank/DDBJ whole genome shotgun (WGS) entry which is preliminary data.</text>
</comment>
<dbReference type="EMBL" id="JAFKCZ010000020">
    <property type="protein sequence ID" value="MBN7798899.1"/>
    <property type="molecule type" value="Genomic_DNA"/>
</dbReference>
<sequence>MPLSRRQLLALMSSGTFVVSTRGLAAPFAPAPAAALPLRFPQGVASADPRPDAVMLWTRAVPPAGESRAEVQLQVATAADFANPLLVSTLAASADNDYTLRAYVDGLQPDTRYYYRFLGADATVSRVGRTRTAPEPGQPRRVRVAFASCQNYEQGYYGAWARMLADDEAAAPDQQIDFVLHLGDFIYERSWHKRLDGSPNPRVLPPFPDGKHGEDNRHAVSLADYRHLYRTYLSDPWLQAARARWPFVSTWDDHEFSDDNFQSYSSYHHQPKLEAQRKLAANRAWFEYVPSVLDQLDGQPAHDLRPTEFTGDEQTDNQRARDSLRIYRRLRWGRHLDLLLTDARSYRSPPCLESGMAEKLGLPMNTVPLIAIADGGSGYDGGQPPARLPYGDGATPNPAMARPPGTCLGAEQRDWLLASARDSSATWKLWGNSIPLLPLRVDLSSVPFTDYEDSVFSIDAWQGYPGEATRIVNALQQAGVTGLVSLSGDHHMHGAGLIHADGHDPAAAPVIADFSCAGISSSSLYDNVHAIAGEDHPDFAALVEASHDGRTFPNWNMTLLQGVLAAYSFHRTGSPRLARWLGPNAANPGLAFVDSTAHGYGIAEFSAEQLRVSLVCVAEVDRTFEVAPPARYTARFTLPLWRAGEPPRLQGPDFLGEPPFPFSPTSG</sequence>
<dbReference type="PANTHER" id="PTHR43606">
    <property type="entry name" value="PHOSPHATASE, PUTATIVE (AFU_ORTHOLOGUE AFUA_6G08710)-RELATED"/>
    <property type="match status" value="1"/>
</dbReference>
<name>A0A939IKM0_9GAMM</name>
<evidence type="ECO:0000259" key="2">
    <source>
        <dbReference type="Pfam" id="PF09423"/>
    </source>
</evidence>
<dbReference type="Gene3D" id="3.60.21.70">
    <property type="entry name" value="PhoD-like phosphatase"/>
    <property type="match status" value="1"/>
</dbReference>
<protein>
    <submittedName>
        <fullName evidence="4">Alkaline phosphatase D family protein</fullName>
    </submittedName>
</protein>